<evidence type="ECO:0000313" key="4">
    <source>
        <dbReference type="Proteomes" id="UP000192872"/>
    </source>
</evidence>
<dbReference type="InterPro" id="IPR025286">
    <property type="entry name" value="MOFRL_assoc_dom"/>
</dbReference>
<reference evidence="3 4" key="1">
    <citation type="journal article" date="2017" name="Water Res.">
        <title>Comammox in drinking water systems.</title>
        <authorList>
            <person name="Wang Y."/>
            <person name="Ma L."/>
            <person name="Mao Y."/>
            <person name="Jiang X."/>
            <person name="Xia Y."/>
            <person name="Yu K."/>
            <person name="Li B."/>
            <person name="Zhang T."/>
        </authorList>
    </citation>
    <scope>NUCLEOTIDE SEQUENCE [LARGE SCALE GENOMIC DNA]</scope>
    <source>
        <strain evidence="3">SG_bin8</strain>
    </source>
</reference>
<dbReference type="InterPro" id="IPR007835">
    <property type="entry name" value="MOFRL"/>
</dbReference>
<dbReference type="EMBL" id="LWDL01000003">
    <property type="protein sequence ID" value="OQW54494.1"/>
    <property type="molecule type" value="Genomic_DNA"/>
</dbReference>
<evidence type="ECO:0000313" key="3">
    <source>
        <dbReference type="EMBL" id="OQW54494.1"/>
    </source>
</evidence>
<keyword evidence="3" id="KW-0670">Pyruvate</keyword>
<dbReference type="InterPro" id="IPR038614">
    <property type="entry name" value="GK_N_sf"/>
</dbReference>
<accession>A0A1W9I4Z7</accession>
<feature type="domain" description="MOFRL-associated" evidence="2">
    <location>
        <begin position="8"/>
        <end position="234"/>
    </location>
</feature>
<evidence type="ECO:0000259" key="1">
    <source>
        <dbReference type="Pfam" id="PF05161"/>
    </source>
</evidence>
<dbReference type="Gene3D" id="3.40.50.10180">
    <property type="entry name" value="Glycerate kinase, MOFRL-like N-terminal domain"/>
    <property type="match status" value="1"/>
</dbReference>
<sequence>MTHKRDEVRSILQAAIRAAQPAQFLPRHLPPAPRGRLIILSAGKAGASMAAAAEAHYIDTLGLTPERITGSAVCRYGYATTTRRVAVIEAGHPIPDEAGVRAASQALELASAAQADDLVLVLLSGGGSANWVAPAGAVSLADKQALTRALQRAGAHIGELNCVRKHLSRLKGGRLAVAAHPAPLVTIAISDVPGDNPSVIASGPTVGDDSTLADARAVLARFGIGPSPAIARVLGDPANESPKPGDERLDGERFIIACRPRDGLEAACREADRLGYPVISLGADVEGEAREVAGAHAAMARRLAAQGQRAAILSGGELTVTVNGKGRGGPNQEYVLALALALDGNAAIHALAADTDGTDGGSGAPDDAAGAMAFPDTLRRAREQAIDPAAFLANNDATTCFERLGDLVMTGPTLTNVNDLRVILVDP</sequence>
<dbReference type="InterPro" id="IPR039760">
    <property type="entry name" value="MOFRL_protein"/>
</dbReference>
<feature type="domain" description="MOFRL" evidence="1">
    <location>
        <begin position="311"/>
        <end position="419"/>
    </location>
</feature>
<dbReference type="AlphaFoldDB" id="A0A1W9I4Z7"/>
<gene>
    <name evidence="3" type="ORF">A4S15_04630</name>
</gene>
<dbReference type="SUPFAM" id="SSF82544">
    <property type="entry name" value="GckA/TtuD-like"/>
    <property type="match status" value="1"/>
</dbReference>
<dbReference type="Proteomes" id="UP000192872">
    <property type="component" value="Unassembled WGS sequence"/>
</dbReference>
<comment type="caution">
    <text evidence="3">The sequence shown here is derived from an EMBL/GenBank/DDBJ whole genome shotgun (WGS) entry which is preliminary data.</text>
</comment>
<dbReference type="GO" id="GO:0005737">
    <property type="term" value="C:cytoplasm"/>
    <property type="evidence" value="ECO:0007669"/>
    <property type="project" value="TreeGrafter"/>
</dbReference>
<dbReference type="Pfam" id="PF13660">
    <property type="entry name" value="DUF4147"/>
    <property type="match status" value="1"/>
</dbReference>
<dbReference type="InterPro" id="IPR037035">
    <property type="entry name" value="GK-like_C_sf"/>
</dbReference>
<dbReference type="Pfam" id="PF05161">
    <property type="entry name" value="MOFRL"/>
    <property type="match status" value="1"/>
</dbReference>
<dbReference type="Gene3D" id="3.40.1480.10">
    <property type="entry name" value="MOFRL domain"/>
    <property type="match status" value="1"/>
</dbReference>
<dbReference type="GO" id="GO:0008887">
    <property type="term" value="F:glycerate kinase activity"/>
    <property type="evidence" value="ECO:0007669"/>
    <property type="project" value="InterPro"/>
</dbReference>
<dbReference type="RefSeq" id="WP_376802619.1">
    <property type="nucleotide sequence ID" value="NZ_DBNB01000030.1"/>
</dbReference>
<evidence type="ECO:0000259" key="2">
    <source>
        <dbReference type="Pfam" id="PF13660"/>
    </source>
</evidence>
<dbReference type="FunFam" id="3.40.1480.10:FF:000002">
    <property type="entry name" value="Glycerate kinase"/>
    <property type="match status" value="1"/>
</dbReference>
<proteinExistence type="predicted"/>
<protein>
    <submittedName>
        <fullName evidence="3">Hydroxypyruvate reductase</fullName>
    </submittedName>
</protein>
<name>A0A1W9I4Z7_9HYPH</name>
<dbReference type="PANTHER" id="PTHR12227">
    <property type="entry name" value="GLYCERATE KINASE"/>
    <property type="match status" value="1"/>
</dbReference>
<organism evidence="3 4">
    <name type="scientific">Candidatus Raskinella chloraquaticus</name>
    <dbReference type="NCBI Taxonomy" id="1951219"/>
    <lineage>
        <taxon>Bacteria</taxon>
        <taxon>Pseudomonadati</taxon>
        <taxon>Pseudomonadota</taxon>
        <taxon>Alphaproteobacteria</taxon>
        <taxon>Hyphomicrobiales</taxon>
        <taxon>Phreatobacteraceae</taxon>
        <taxon>Candidatus Raskinella</taxon>
    </lineage>
</organism>
<dbReference type="STRING" id="1827387.A4S15_04630"/>
<dbReference type="PANTHER" id="PTHR12227:SF0">
    <property type="entry name" value="GLYCERATE KINASE"/>
    <property type="match status" value="1"/>
</dbReference>